<sequence>MFKMYCTHTVILDRSMEQSLLRPLDCSAQPPRPLYNVFSPSVPLSSCSLCQHRRTTSLELSLSLLFCWSISPSSTLLKRNNGYDPLVFVHLFTLSHSNDSIYCFKLVCKTR</sequence>
<comment type="caution">
    <text evidence="1">The sequence shown here is derived from an EMBL/GenBank/DDBJ whole genome shotgun (WGS) entry which is preliminary data.</text>
</comment>
<accession>A0A8T1M9P4</accession>
<evidence type="ECO:0000313" key="1">
    <source>
        <dbReference type="EMBL" id="KAG5446124.1"/>
    </source>
</evidence>
<reference evidence="1 2" key="2">
    <citation type="journal article" date="2021" name="Genomics">
        <title>High-quality reference genome for Clonorchis sinensis.</title>
        <authorList>
            <person name="Young N.D."/>
            <person name="Stroehlein A.J."/>
            <person name="Kinkar L."/>
            <person name="Wang T."/>
            <person name="Sohn W.M."/>
            <person name="Chang B.C.H."/>
            <person name="Kaur P."/>
            <person name="Weisz D."/>
            <person name="Dudchenko O."/>
            <person name="Aiden E.L."/>
            <person name="Korhonen P.K."/>
            <person name="Gasser R.B."/>
        </authorList>
    </citation>
    <scope>NUCLEOTIDE SEQUENCE [LARGE SCALE GENOMIC DNA]</scope>
    <source>
        <strain evidence="1">Cs-k2</strain>
    </source>
</reference>
<protein>
    <submittedName>
        <fullName evidence="1">Uncharacterized protein</fullName>
    </submittedName>
</protein>
<reference evidence="1 2" key="1">
    <citation type="journal article" date="2018" name="Biotechnol. Adv.">
        <title>Improved genomic resources and new bioinformatic workflow for the carcinogenic parasite Clonorchis sinensis: Biotechnological implications.</title>
        <authorList>
            <person name="Wang D."/>
            <person name="Korhonen P.K."/>
            <person name="Gasser R.B."/>
            <person name="Young N.D."/>
        </authorList>
    </citation>
    <scope>NUCLEOTIDE SEQUENCE [LARGE SCALE GENOMIC DNA]</scope>
    <source>
        <strain evidence="1">Cs-k2</strain>
    </source>
</reference>
<name>A0A8T1M9P4_CLOSI</name>
<dbReference type="AlphaFoldDB" id="A0A8T1M9P4"/>
<proteinExistence type="predicted"/>
<dbReference type="EMBL" id="NIRI02000056">
    <property type="protein sequence ID" value="KAG5446124.1"/>
    <property type="molecule type" value="Genomic_DNA"/>
</dbReference>
<organism evidence="1 2">
    <name type="scientific">Clonorchis sinensis</name>
    <name type="common">Chinese liver fluke</name>
    <dbReference type="NCBI Taxonomy" id="79923"/>
    <lineage>
        <taxon>Eukaryota</taxon>
        <taxon>Metazoa</taxon>
        <taxon>Spiralia</taxon>
        <taxon>Lophotrochozoa</taxon>
        <taxon>Platyhelminthes</taxon>
        <taxon>Trematoda</taxon>
        <taxon>Digenea</taxon>
        <taxon>Opisthorchiida</taxon>
        <taxon>Opisthorchiata</taxon>
        <taxon>Opisthorchiidae</taxon>
        <taxon>Clonorchis</taxon>
    </lineage>
</organism>
<gene>
    <name evidence="1" type="ORF">CSKR_203392</name>
</gene>
<evidence type="ECO:0000313" key="2">
    <source>
        <dbReference type="Proteomes" id="UP000286415"/>
    </source>
</evidence>
<keyword evidence="2" id="KW-1185">Reference proteome</keyword>
<dbReference type="Proteomes" id="UP000286415">
    <property type="component" value="Unassembled WGS sequence"/>
</dbReference>